<dbReference type="AlphaFoldDB" id="A0A8E2DTU3"/>
<dbReference type="EMBL" id="KV722333">
    <property type="protein sequence ID" value="OCH95839.1"/>
    <property type="molecule type" value="Genomic_DNA"/>
</dbReference>
<name>A0A8E2DTU3_9APHY</name>
<organism evidence="2 3">
    <name type="scientific">Obba rivulosa</name>
    <dbReference type="NCBI Taxonomy" id="1052685"/>
    <lineage>
        <taxon>Eukaryota</taxon>
        <taxon>Fungi</taxon>
        <taxon>Dikarya</taxon>
        <taxon>Basidiomycota</taxon>
        <taxon>Agaricomycotina</taxon>
        <taxon>Agaricomycetes</taxon>
        <taxon>Polyporales</taxon>
        <taxon>Gelatoporiaceae</taxon>
        <taxon>Obba</taxon>
    </lineage>
</organism>
<accession>A0A8E2DTU3</accession>
<protein>
    <submittedName>
        <fullName evidence="2">Uncharacterized protein</fullName>
    </submittedName>
</protein>
<dbReference type="Proteomes" id="UP000250043">
    <property type="component" value="Unassembled WGS sequence"/>
</dbReference>
<feature type="compositionally biased region" description="Basic residues" evidence="1">
    <location>
        <begin position="1"/>
        <end position="15"/>
    </location>
</feature>
<gene>
    <name evidence="2" type="ORF">OBBRIDRAFT_830444</name>
</gene>
<feature type="region of interest" description="Disordered" evidence="1">
    <location>
        <begin position="1"/>
        <end position="22"/>
    </location>
</feature>
<evidence type="ECO:0000313" key="3">
    <source>
        <dbReference type="Proteomes" id="UP000250043"/>
    </source>
</evidence>
<sequence>MRSRRNSKTPDHRRKIAEPPFQGSLERHMQLEKLKPDAPPFPEIIKVLKECTAGIIDGNREYHQQDPAMLDRYVNKVLRRIPFLNLYERAWPILHYLRMSFFPTQKAISAMLSELDERSIPMQTASSTSSAAIIPGGNQHPAAEQILRPAPSRSSVSHTAARETQAYAKTQKKARRGTVFPHDVKVERISSLYVTPSMPTPTSASASSAAAALDASTDRFDLFLGTLSPQLTDLHDVFVEHGVASEKCFADLLCLPVGEREMLLKHDMCLNSLQFRKVGPGFRKERDG</sequence>
<feature type="region of interest" description="Disordered" evidence="1">
    <location>
        <begin position="149"/>
        <end position="172"/>
    </location>
</feature>
<proteinExistence type="predicted"/>
<evidence type="ECO:0000313" key="2">
    <source>
        <dbReference type="EMBL" id="OCH95839.1"/>
    </source>
</evidence>
<evidence type="ECO:0000256" key="1">
    <source>
        <dbReference type="SAM" id="MobiDB-lite"/>
    </source>
</evidence>
<reference evidence="2 3" key="1">
    <citation type="submission" date="2016-07" db="EMBL/GenBank/DDBJ databases">
        <title>Draft genome of the white-rot fungus Obba rivulosa 3A-2.</title>
        <authorList>
            <consortium name="DOE Joint Genome Institute"/>
            <person name="Miettinen O."/>
            <person name="Riley R."/>
            <person name="Acob R."/>
            <person name="Barry K."/>
            <person name="Cullen D."/>
            <person name="De Vries R."/>
            <person name="Hainaut M."/>
            <person name="Hatakka A."/>
            <person name="Henrissat B."/>
            <person name="Hilden K."/>
            <person name="Kuo R."/>
            <person name="Labutti K."/>
            <person name="Lipzen A."/>
            <person name="Makela M.R."/>
            <person name="Sandor L."/>
            <person name="Spatafora J.W."/>
            <person name="Grigoriev I.V."/>
            <person name="Hibbett D.S."/>
        </authorList>
    </citation>
    <scope>NUCLEOTIDE SEQUENCE [LARGE SCALE GENOMIC DNA]</scope>
    <source>
        <strain evidence="2 3">3A-2</strain>
    </source>
</reference>
<keyword evidence="3" id="KW-1185">Reference proteome</keyword>